<dbReference type="InterPro" id="IPR002591">
    <property type="entry name" value="Phosphodiest/P_Trfase"/>
</dbReference>
<accession>A0A5C6ZPB6</accession>
<dbReference type="Gene3D" id="3.30.1360.150">
    <property type="match status" value="1"/>
</dbReference>
<evidence type="ECO:0000256" key="1">
    <source>
        <dbReference type="ARBA" id="ARBA00022553"/>
    </source>
</evidence>
<feature type="active site" description="Phosphothreonine intermediate" evidence="5">
    <location>
        <position position="82"/>
    </location>
</feature>
<dbReference type="SUPFAM" id="SSF53649">
    <property type="entry name" value="Alkaline phosphatase-like"/>
    <property type="match status" value="1"/>
</dbReference>
<feature type="binding site" evidence="6">
    <location>
        <position position="103"/>
    </location>
    <ligand>
        <name>substrate</name>
    </ligand>
</feature>
<feature type="signal peptide" evidence="7">
    <location>
        <begin position="1"/>
        <end position="19"/>
    </location>
</feature>
<evidence type="ECO:0000256" key="3">
    <source>
        <dbReference type="ARBA" id="ARBA00022729"/>
    </source>
</evidence>
<name>A0A5C6ZPB6_9FLAO</name>
<dbReference type="PIRSF" id="PIRSF031924">
    <property type="entry name" value="Pi-irrepressible_AP"/>
    <property type="match status" value="1"/>
</dbReference>
<dbReference type="InterPro" id="IPR026263">
    <property type="entry name" value="Alkaline_phosphatase_prok"/>
</dbReference>
<dbReference type="RefSeq" id="WP_146934174.1">
    <property type="nucleotide sequence ID" value="NZ_CBCSHZ010000009.1"/>
</dbReference>
<protein>
    <submittedName>
        <fullName evidence="8">Alkaline phosphatase family protein</fullName>
    </submittedName>
</protein>
<reference evidence="8 9" key="1">
    <citation type="submission" date="2019-08" db="EMBL/GenBank/DDBJ databases">
        <title>Genome sequence of Gillisia hiemivivida IC154 (type strain).</title>
        <authorList>
            <person name="Bowman J.P."/>
        </authorList>
    </citation>
    <scope>NUCLEOTIDE SEQUENCE [LARGE SCALE GENOMIC DNA]</scope>
    <source>
        <strain evidence="8 9">IC154</strain>
    </source>
</reference>
<feature type="binding site" evidence="6">
    <location>
        <begin position="164"/>
        <end position="166"/>
    </location>
    <ligand>
        <name>substrate</name>
    </ligand>
</feature>
<proteinExistence type="predicted"/>
<keyword evidence="3 7" id="KW-0732">Signal</keyword>
<dbReference type="InterPro" id="IPR017850">
    <property type="entry name" value="Alkaline_phosphatase_core_sf"/>
</dbReference>
<dbReference type="GO" id="GO:0004035">
    <property type="term" value="F:alkaline phosphatase activity"/>
    <property type="evidence" value="ECO:0007669"/>
    <property type="project" value="InterPro"/>
</dbReference>
<dbReference type="EMBL" id="VORY01000024">
    <property type="protein sequence ID" value="TXD92216.1"/>
    <property type="molecule type" value="Genomic_DNA"/>
</dbReference>
<evidence type="ECO:0000256" key="7">
    <source>
        <dbReference type="SAM" id="SignalP"/>
    </source>
</evidence>
<evidence type="ECO:0000313" key="9">
    <source>
        <dbReference type="Proteomes" id="UP000321367"/>
    </source>
</evidence>
<dbReference type="Proteomes" id="UP000321367">
    <property type="component" value="Unassembled WGS sequence"/>
</dbReference>
<dbReference type="PANTHER" id="PTHR10151">
    <property type="entry name" value="ECTONUCLEOTIDE PYROPHOSPHATASE/PHOSPHODIESTERASE"/>
    <property type="match status" value="1"/>
</dbReference>
<keyword evidence="9" id="KW-1185">Reference proteome</keyword>
<evidence type="ECO:0000313" key="8">
    <source>
        <dbReference type="EMBL" id="TXD92216.1"/>
    </source>
</evidence>
<dbReference type="CDD" id="cd16016">
    <property type="entry name" value="AP-SPAP"/>
    <property type="match status" value="1"/>
</dbReference>
<dbReference type="AlphaFoldDB" id="A0A5C6ZPB6"/>
<dbReference type="Pfam" id="PF01663">
    <property type="entry name" value="Phosphodiest"/>
    <property type="match status" value="1"/>
</dbReference>
<dbReference type="GO" id="GO:0046872">
    <property type="term" value="F:metal ion binding"/>
    <property type="evidence" value="ECO:0007669"/>
    <property type="project" value="UniProtKB-KW"/>
</dbReference>
<dbReference type="NCBIfam" id="NF042991">
    <property type="entry name" value="alk_phos_PafA"/>
    <property type="match status" value="1"/>
</dbReference>
<feature type="chain" id="PRO_5022981278" evidence="7">
    <location>
        <begin position="20"/>
        <end position="552"/>
    </location>
</feature>
<dbReference type="Gene3D" id="3.40.720.10">
    <property type="entry name" value="Alkaline Phosphatase, subunit A"/>
    <property type="match status" value="1"/>
</dbReference>
<keyword evidence="2 4" id="KW-0479">Metal-binding</keyword>
<evidence type="ECO:0000256" key="6">
    <source>
        <dbReference type="PIRSR" id="PIRSR031924-51"/>
    </source>
</evidence>
<comment type="caution">
    <text evidence="8">The sequence shown here is derived from an EMBL/GenBank/DDBJ whole genome shotgun (WGS) entry which is preliminary data.</text>
</comment>
<keyword evidence="1 5" id="KW-0597">Phosphoprotein</keyword>
<evidence type="ECO:0000256" key="2">
    <source>
        <dbReference type="ARBA" id="ARBA00022723"/>
    </source>
</evidence>
<dbReference type="PANTHER" id="PTHR10151:SF120">
    <property type="entry name" value="BIS(5'-ADENOSYL)-TRIPHOSPHATASE"/>
    <property type="match status" value="1"/>
</dbReference>
<evidence type="ECO:0000256" key="5">
    <source>
        <dbReference type="PIRSR" id="PIRSR031924-50"/>
    </source>
</evidence>
<gene>
    <name evidence="8" type="ORF">ES724_14490</name>
</gene>
<organism evidence="8 9">
    <name type="scientific">Gillisia hiemivivida</name>
    <dbReference type="NCBI Taxonomy" id="291190"/>
    <lineage>
        <taxon>Bacteria</taxon>
        <taxon>Pseudomonadati</taxon>
        <taxon>Bacteroidota</taxon>
        <taxon>Flavobacteriia</taxon>
        <taxon>Flavobacteriales</taxon>
        <taxon>Flavobacteriaceae</taxon>
        <taxon>Gillisia</taxon>
    </lineage>
</organism>
<dbReference type="OrthoDB" id="9766127at2"/>
<evidence type="ECO:0000256" key="4">
    <source>
        <dbReference type="PIRNR" id="PIRNR031924"/>
    </source>
</evidence>
<sequence length="552" mass="61104">MKYSITILLISVLSFASLAQGKLENSINPDKPKLVVGVVVDQMRYDYLTRFWNKYGDDGFKRLVAEGFNLKNNHFNYIPTYTAPGHASVFTGTTPQNHGIISNSWYSKFEEKYIYCVTDESVQPLGTVASAGKMSPHRLLATTIADENRLFTQMRGKTIGIALKDRGAILPAGHTANAAYWFHGQEEGKWISSTFYMEDLPKWVKNFNISGTALSYMKPWDAIQDLDTYLESGIDENLFEAGFNGKETATFPYDLQALGKENGNYDLLKATPYGNSLTTDFAIAAIKGEELGKDEYTDFLTVSFSSTDYVGHNFGVNSKEIEDTYLRLDLDLARLLSELDKNVGKGNYTLFLTSDHGGVDVPTYLTSVKIPSGYFDDVKFEEDLNKFIGEKYSKGGIIESVSNYQVFFNYSTLAQTNIDRISLEQSIAHFILQYPKVNKVFTRTQLESGSFTAGTAALVQNGYNQKRSGDVVFVLDPAVISYTATTGSTHGSGFSYDTHAPLIFFGKGIKHGSTAARSEVVDIAPTISVLLGISFPNSSTGDPLEEVLEKKN</sequence>